<dbReference type="PROSITE" id="PS51375">
    <property type="entry name" value="PPR"/>
    <property type="match status" value="8"/>
</dbReference>
<comment type="similarity">
    <text evidence="1">Belongs to the PPR family. P subfamily.</text>
</comment>
<feature type="repeat" description="PPR" evidence="4">
    <location>
        <begin position="510"/>
        <end position="544"/>
    </location>
</feature>
<keyword evidence="6" id="KW-1185">Reference proteome</keyword>
<evidence type="ECO:0000256" key="3">
    <source>
        <dbReference type="ARBA" id="ARBA00022946"/>
    </source>
</evidence>
<protein>
    <submittedName>
        <fullName evidence="5">Pentatricopeptide repeat-containing protein</fullName>
    </submittedName>
</protein>
<dbReference type="GO" id="GO:0010019">
    <property type="term" value="P:chloroplast-nucleus signaling pathway"/>
    <property type="evidence" value="ECO:0007669"/>
    <property type="project" value="TreeGrafter"/>
</dbReference>
<dbReference type="Proteomes" id="UP000275267">
    <property type="component" value="Unassembled WGS sequence"/>
</dbReference>
<gene>
    <name evidence="5" type="ORF">C2845_PM01G30510</name>
</gene>
<feature type="repeat" description="PPR" evidence="4">
    <location>
        <begin position="822"/>
        <end position="856"/>
    </location>
</feature>
<feature type="repeat" description="PPR" evidence="4">
    <location>
        <begin position="475"/>
        <end position="509"/>
    </location>
</feature>
<dbReference type="Pfam" id="PF01535">
    <property type="entry name" value="PPR"/>
    <property type="match status" value="3"/>
</dbReference>
<name>A0A3L6TM84_PANMI</name>
<feature type="repeat" description="PPR" evidence="4">
    <location>
        <begin position="857"/>
        <end position="891"/>
    </location>
</feature>
<keyword evidence="2" id="KW-0677">Repeat</keyword>
<accession>A0A3L6TM84</accession>
<evidence type="ECO:0000256" key="2">
    <source>
        <dbReference type="ARBA" id="ARBA00022737"/>
    </source>
</evidence>
<feature type="repeat" description="PPR" evidence="4">
    <location>
        <begin position="545"/>
        <end position="582"/>
    </location>
</feature>
<dbReference type="STRING" id="4540.A0A3L6TM84"/>
<feature type="repeat" description="PPR" evidence="4">
    <location>
        <begin position="440"/>
        <end position="474"/>
    </location>
</feature>
<dbReference type="PANTHER" id="PTHR47936:SF1">
    <property type="entry name" value="PENTATRICOPEPTIDE REPEAT-CONTAINING PROTEIN GUN1, CHLOROPLASTIC"/>
    <property type="match status" value="1"/>
</dbReference>
<dbReference type="InterPro" id="IPR002885">
    <property type="entry name" value="PPR_rpt"/>
</dbReference>
<dbReference type="EMBL" id="PQIB02000001">
    <property type="protein sequence ID" value="RLN39994.1"/>
    <property type="molecule type" value="Genomic_DNA"/>
</dbReference>
<dbReference type="PANTHER" id="PTHR47936">
    <property type="entry name" value="PPR_LONG DOMAIN-CONTAINING PROTEIN"/>
    <property type="match status" value="1"/>
</dbReference>
<dbReference type="AlphaFoldDB" id="A0A3L6TM84"/>
<feature type="repeat" description="PPR" evidence="4">
    <location>
        <begin position="405"/>
        <end position="439"/>
    </location>
</feature>
<organism evidence="5 6">
    <name type="scientific">Panicum miliaceum</name>
    <name type="common">Proso millet</name>
    <name type="synonym">Broomcorn millet</name>
    <dbReference type="NCBI Taxonomy" id="4540"/>
    <lineage>
        <taxon>Eukaryota</taxon>
        <taxon>Viridiplantae</taxon>
        <taxon>Streptophyta</taxon>
        <taxon>Embryophyta</taxon>
        <taxon>Tracheophyta</taxon>
        <taxon>Spermatophyta</taxon>
        <taxon>Magnoliopsida</taxon>
        <taxon>Liliopsida</taxon>
        <taxon>Poales</taxon>
        <taxon>Poaceae</taxon>
        <taxon>PACMAD clade</taxon>
        <taxon>Panicoideae</taxon>
        <taxon>Panicodae</taxon>
        <taxon>Paniceae</taxon>
        <taxon>Panicinae</taxon>
        <taxon>Panicum</taxon>
        <taxon>Panicum sect. Panicum</taxon>
    </lineage>
</organism>
<dbReference type="GO" id="GO:0009507">
    <property type="term" value="C:chloroplast"/>
    <property type="evidence" value="ECO:0007669"/>
    <property type="project" value="TreeGrafter"/>
</dbReference>
<evidence type="ECO:0000256" key="1">
    <source>
        <dbReference type="ARBA" id="ARBA00007626"/>
    </source>
</evidence>
<proteinExistence type="inferred from homology"/>
<sequence>MQLTWPRRGTESLQGYPDLAQSGMASCRQQSPLYVAWNPSPRGKSCHPARLGLGSCGLICRLRGALGPGFHWAAHRVVNRRWPATRLSEPWVRWVVLSWSPHSIVPLFKAATATPPPKRGPARRETHLKARPSQAAKHATGAAGMPPGLAAPIRGRRLSTAAASTPLSSLTDALLATRLATHLLATPHLPAALLPAAPLPLPVHLHILRHPALPPASKLSFFLAATPPASPLLASTFPALLRALAAGSPPLLDELLPFALSCPSPGALLPALLASLLSASRLDAALALLDAAPPDLLPRLAAAALPSLIASPDIIAAVPAICRLLPIASHPPPVRATNRLILALSKENLCDDFRHVFDEMSRRGLPSNVRFYNICIHAFGKWRQLDMSLRLFAAMKAATPPVAPDICTYNSVIRALVVGGRVTDALVTFDEMKSSGIEPDVFTYRAVMNGCCKSFRMDDALRVFQEMRGSSGVSDVVVYNSLLDGLFKAKKLDEACAFFETMVADGIQCSASTHNTVMDGLFKNGRAEAACRLFYELRRKGQLLDGIAYSIMVREFCKEGVGDQVAEALELVKEMEQRGFVVDLVTITSLLIGFNKSKRWDLEEQIVKFIRDGSVLPDAIRWKSNMMVALRGPQDRAKDGTPMFSFDGNMDDVRSLVNPVGRTDTDEGPLNNDPKDDWSLSPHLDHLAKRADSLDSSVIFTMHRGQRVQGMGAKTFDADMINTYLSIFLAKGKLSVACKLFEIFTNLGNKGTSYTYNSLMTSFVKKGYLKQVWAILHERGGQLCPNDVATYNLIIQGLGQMGKAEVASTIIERLSKKGVYMDIVMYNTLINQFGKVGKVEEASCLFEQIIRSGMKPDVVTFNTLININAKAGRLKEADKYLRRMITEGIAPNHATETILVFLHKEIEKKRQQDE</sequence>
<dbReference type="Pfam" id="PF13041">
    <property type="entry name" value="PPR_2"/>
    <property type="match status" value="4"/>
</dbReference>
<evidence type="ECO:0000313" key="6">
    <source>
        <dbReference type="Proteomes" id="UP000275267"/>
    </source>
</evidence>
<dbReference type="Gene3D" id="1.25.40.10">
    <property type="entry name" value="Tetratricopeptide repeat domain"/>
    <property type="match status" value="5"/>
</dbReference>
<evidence type="ECO:0000256" key="4">
    <source>
        <dbReference type="PROSITE-ProRule" id="PRU00708"/>
    </source>
</evidence>
<comment type="caution">
    <text evidence="5">The sequence shown here is derived from an EMBL/GenBank/DDBJ whole genome shotgun (WGS) entry which is preliminary data.</text>
</comment>
<dbReference type="NCBIfam" id="TIGR00756">
    <property type="entry name" value="PPR"/>
    <property type="match status" value="6"/>
</dbReference>
<feature type="repeat" description="PPR" evidence="4">
    <location>
        <begin position="787"/>
        <end position="821"/>
    </location>
</feature>
<dbReference type="OrthoDB" id="185373at2759"/>
<evidence type="ECO:0000313" key="5">
    <source>
        <dbReference type="EMBL" id="RLN39994.1"/>
    </source>
</evidence>
<keyword evidence="3" id="KW-0809">Transit peptide</keyword>
<dbReference type="InterPro" id="IPR011990">
    <property type="entry name" value="TPR-like_helical_dom_sf"/>
</dbReference>
<reference evidence="6" key="1">
    <citation type="journal article" date="2019" name="Nat. Commun.">
        <title>The genome of broomcorn millet.</title>
        <authorList>
            <person name="Zou C."/>
            <person name="Miki D."/>
            <person name="Li D."/>
            <person name="Tang Q."/>
            <person name="Xiao L."/>
            <person name="Rajput S."/>
            <person name="Deng P."/>
            <person name="Jia W."/>
            <person name="Huang R."/>
            <person name="Zhang M."/>
            <person name="Sun Y."/>
            <person name="Hu J."/>
            <person name="Fu X."/>
            <person name="Schnable P.S."/>
            <person name="Li F."/>
            <person name="Zhang H."/>
            <person name="Feng B."/>
            <person name="Zhu X."/>
            <person name="Liu R."/>
            <person name="Schnable J.C."/>
            <person name="Zhu J.-K."/>
            <person name="Zhang H."/>
        </authorList>
    </citation>
    <scope>NUCLEOTIDE SEQUENCE [LARGE SCALE GENOMIC DNA]</scope>
</reference>
<dbReference type="GO" id="GO:0031930">
    <property type="term" value="P:mitochondria-nucleus signaling pathway"/>
    <property type="evidence" value="ECO:0007669"/>
    <property type="project" value="TreeGrafter"/>
</dbReference>